<dbReference type="EMBL" id="JAOPJF010000038">
    <property type="protein sequence ID" value="KAK1143628.1"/>
    <property type="molecule type" value="Genomic_DNA"/>
</dbReference>
<dbReference type="Proteomes" id="UP001177260">
    <property type="component" value="Unassembled WGS sequence"/>
</dbReference>
<evidence type="ECO:0000313" key="2">
    <source>
        <dbReference type="Proteomes" id="UP001177260"/>
    </source>
</evidence>
<reference evidence="1 2" key="1">
    <citation type="journal article" date="2023" name="ACS Omega">
        <title>Identification of the Neoaspergillic Acid Biosynthesis Gene Cluster by Establishing an In Vitro CRISPR-Ribonucleoprotein Genetic System in Aspergillus melleus.</title>
        <authorList>
            <person name="Yuan B."/>
            <person name="Grau M.F."/>
            <person name="Murata R.M."/>
            <person name="Torok T."/>
            <person name="Venkateswaran K."/>
            <person name="Stajich J.E."/>
            <person name="Wang C.C.C."/>
        </authorList>
    </citation>
    <scope>NUCLEOTIDE SEQUENCE [LARGE SCALE GENOMIC DNA]</scope>
    <source>
        <strain evidence="1 2">IMV 1140</strain>
    </source>
</reference>
<organism evidence="1 2">
    <name type="scientific">Aspergillus melleus</name>
    <dbReference type="NCBI Taxonomy" id="138277"/>
    <lineage>
        <taxon>Eukaryota</taxon>
        <taxon>Fungi</taxon>
        <taxon>Dikarya</taxon>
        <taxon>Ascomycota</taxon>
        <taxon>Pezizomycotina</taxon>
        <taxon>Eurotiomycetes</taxon>
        <taxon>Eurotiomycetidae</taxon>
        <taxon>Eurotiales</taxon>
        <taxon>Aspergillaceae</taxon>
        <taxon>Aspergillus</taxon>
        <taxon>Aspergillus subgen. Circumdati</taxon>
    </lineage>
</organism>
<protein>
    <submittedName>
        <fullName evidence="1">Uncharacterized protein</fullName>
    </submittedName>
</protein>
<evidence type="ECO:0000313" key="1">
    <source>
        <dbReference type="EMBL" id="KAK1143628.1"/>
    </source>
</evidence>
<gene>
    <name evidence="1" type="ORF">N8T08_006238</name>
</gene>
<proteinExistence type="predicted"/>
<name>A0ACC3B018_9EURO</name>
<accession>A0ACC3B018</accession>
<comment type="caution">
    <text evidence="1">The sequence shown here is derived from an EMBL/GenBank/DDBJ whole genome shotgun (WGS) entry which is preliminary data.</text>
</comment>
<sequence length="417" mass="45623">MQPFLNDPVNVISMYYENNTCNPFHGPLSPVKSEIVKLDLLARRPGLLRNQCVRCGNCNCRRGFRAQKQRTLALWTHNMKSVSFLNYSSSRYTGPAARVGAGIQVSELYEAAASKGYRSTGGTCDSVGVAGGWVQSAGHGPLASAYGLGSDQTLEFEVVTTGGKHLVASPTKHSDLYWALSGGGPGNYAIVLSVTLKVYPDGQVAGSRLTFMESDEKKYWAAVEAWQKHLLNVLDAIPGFQSLVALASGGVFQLNYATLPDASKTDLITALTPFYDELASLGISVTFNETVVHDTYLGHYQRPCDKAVLPAWRDSLYIANFGVTGDPLASFTEIEEQVSLVNKWQVDLHDVTPGGGSYMNEAIFGFPYWKDDYFGETYDKLRAIKNKYDPKHVLWAASSPGSVEAYELQEDGHLCKP</sequence>
<keyword evidence="2" id="KW-1185">Reference proteome</keyword>